<keyword evidence="2 4" id="KW-0853">WD repeat</keyword>
<dbReference type="PANTHER" id="PTHR18763:SF0">
    <property type="entry name" value="WD REPEAT-CONTAINING PROTEIN 18"/>
    <property type="match status" value="1"/>
</dbReference>
<sequence>MISEVAILTSANDPQTISCWDIRSGAVLGTLKGNKSDQRTASPIHLPGALAPAMLAVAQNDRAVVHLWSWSKGQLHSKFVVPEKLSSLVVSNSGLYCVGGGLSGRIYVWELQTGTLLRKFDAHYKPVRALRFTPDDTAFLSSGEDSVTNVYLLASVFASLSDPNYPSHSDVCTPVASFSGHVLPITEMVVGAGAGFGSGVRMFTASLDRTVKIWDPTHPTPLATLLFPKPITSLAVDPSETRLYAGASDGSIFRADLYRRETETAGTGIVGLREGVVEDGDAGGAVFRGHSQSVLSLSLSFDGTLLVSASEDGTAIVWDTVSLQALRTFPQQKSPITDATVIIKPAELMDASVHHTLPVVKSFKTFQQQQRPGSAEDGQARFVEGRIVVSAVSGVSEVSGLGGLGWGGGEMSAIWLCSESLT</sequence>
<dbReference type="GO" id="GO:0005656">
    <property type="term" value="C:nuclear pre-replicative complex"/>
    <property type="evidence" value="ECO:0007669"/>
    <property type="project" value="TreeGrafter"/>
</dbReference>
<gene>
    <name evidence="5" type="ORF">BDK51DRAFT_21206</name>
</gene>
<evidence type="ECO:0000313" key="6">
    <source>
        <dbReference type="Proteomes" id="UP000269721"/>
    </source>
</evidence>
<reference evidence="6" key="1">
    <citation type="journal article" date="2018" name="Nat. Microbiol.">
        <title>Leveraging single-cell genomics to expand the fungal tree of life.</title>
        <authorList>
            <person name="Ahrendt S.R."/>
            <person name="Quandt C.A."/>
            <person name="Ciobanu D."/>
            <person name="Clum A."/>
            <person name="Salamov A."/>
            <person name="Andreopoulos B."/>
            <person name="Cheng J.F."/>
            <person name="Woyke T."/>
            <person name="Pelin A."/>
            <person name="Henrissat B."/>
            <person name="Reynolds N.K."/>
            <person name="Benny G.L."/>
            <person name="Smith M.E."/>
            <person name="James T.Y."/>
            <person name="Grigoriev I.V."/>
        </authorList>
    </citation>
    <scope>NUCLEOTIDE SEQUENCE [LARGE SCALE GENOMIC DNA]</scope>
</reference>
<dbReference type="GO" id="GO:0006261">
    <property type="term" value="P:DNA-templated DNA replication"/>
    <property type="evidence" value="ECO:0007669"/>
    <property type="project" value="TreeGrafter"/>
</dbReference>
<evidence type="ECO:0000256" key="4">
    <source>
        <dbReference type="PROSITE-ProRule" id="PRU00221"/>
    </source>
</evidence>
<accession>A0A4P9WHI7</accession>
<dbReference type="GO" id="GO:0006364">
    <property type="term" value="P:rRNA processing"/>
    <property type="evidence" value="ECO:0007669"/>
    <property type="project" value="TreeGrafter"/>
</dbReference>
<dbReference type="EMBL" id="KZ995124">
    <property type="protein sequence ID" value="RKO91313.1"/>
    <property type="molecule type" value="Genomic_DNA"/>
</dbReference>
<dbReference type="AlphaFoldDB" id="A0A4P9WHI7"/>
<name>A0A4P9WHI7_9FUNG</name>
<evidence type="ECO:0000256" key="1">
    <source>
        <dbReference type="ARBA" id="ARBA00010143"/>
    </source>
</evidence>
<evidence type="ECO:0000313" key="5">
    <source>
        <dbReference type="EMBL" id="RKO91313.1"/>
    </source>
</evidence>
<dbReference type="PANTHER" id="PTHR18763">
    <property type="entry name" value="WD-REPEAT PROTEIN 18"/>
    <property type="match status" value="1"/>
</dbReference>
<comment type="similarity">
    <text evidence="1">Belongs to the WD repeat IPI3/WDR18 family.</text>
</comment>
<dbReference type="PROSITE" id="PS50294">
    <property type="entry name" value="WD_REPEATS_REGION"/>
    <property type="match status" value="1"/>
</dbReference>
<evidence type="ECO:0000256" key="2">
    <source>
        <dbReference type="ARBA" id="ARBA00022574"/>
    </source>
</evidence>
<dbReference type="InterPro" id="IPR036322">
    <property type="entry name" value="WD40_repeat_dom_sf"/>
</dbReference>
<dbReference type="SMART" id="SM00320">
    <property type="entry name" value="WD40"/>
    <property type="match status" value="5"/>
</dbReference>
<dbReference type="Proteomes" id="UP000269721">
    <property type="component" value="Unassembled WGS sequence"/>
</dbReference>
<keyword evidence="6" id="KW-1185">Reference proteome</keyword>
<dbReference type="InterPro" id="IPR015943">
    <property type="entry name" value="WD40/YVTN_repeat-like_dom_sf"/>
</dbReference>
<dbReference type="GO" id="GO:0120330">
    <property type="term" value="C:rixosome complex"/>
    <property type="evidence" value="ECO:0007669"/>
    <property type="project" value="TreeGrafter"/>
</dbReference>
<dbReference type="OrthoDB" id="756370at2759"/>
<evidence type="ECO:0000256" key="3">
    <source>
        <dbReference type="ARBA" id="ARBA00022737"/>
    </source>
</evidence>
<feature type="repeat" description="WD" evidence="4">
    <location>
        <begin position="120"/>
        <end position="151"/>
    </location>
</feature>
<organism evidence="5 6">
    <name type="scientific">Blyttiomyces helicus</name>
    <dbReference type="NCBI Taxonomy" id="388810"/>
    <lineage>
        <taxon>Eukaryota</taxon>
        <taxon>Fungi</taxon>
        <taxon>Fungi incertae sedis</taxon>
        <taxon>Chytridiomycota</taxon>
        <taxon>Chytridiomycota incertae sedis</taxon>
        <taxon>Chytridiomycetes</taxon>
        <taxon>Chytridiomycetes incertae sedis</taxon>
        <taxon>Blyttiomyces</taxon>
    </lineage>
</organism>
<dbReference type="Gene3D" id="2.130.10.10">
    <property type="entry name" value="YVTN repeat-like/Quinoprotein amine dehydrogenase"/>
    <property type="match status" value="2"/>
</dbReference>
<dbReference type="PRINTS" id="PR00320">
    <property type="entry name" value="GPROTEINBRPT"/>
</dbReference>
<protein>
    <submittedName>
        <fullName evidence="5">WD40-repeat-containing domain protein</fullName>
    </submittedName>
</protein>
<dbReference type="InterPro" id="IPR045227">
    <property type="entry name" value="WDR18/Ipi3/RID3"/>
</dbReference>
<feature type="repeat" description="WD" evidence="4">
    <location>
        <begin position="287"/>
        <end position="328"/>
    </location>
</feature>
<proteinExistence type="inferred from homology"/>
<keyword evidence="3" id="KW-0677">Repeat</keyword>
<dbReference type="InterPro" id="IPR001680">
    <property type="entry name" value="WD40_rpt"/>
</dbReference>
<dbReference type="InterPro" id="IPR020472">
    <property type="entry name" value="WD40_PAC1"/>
</dbReference>
<dbReference type="PROSITE" id="PS50082">
    <property type="entry name" value="WD_REPEATS_2"/>
    <property type="match status" value="2"/>
</dbReference>
<dbReference type="Pfam" id="PF00400">
    <property type="entry name" value="WD40"/>
    <property type="match status" value="4"/>
</dbReference>
<dbReference type="SUPFAM" id="SSF50978">
    <property type="entry name" value="WD40 repeat-like"/>
    <property type="match status" value="1"/>
</dbReference>